<reference evidence="1" key="2">
    <citation type="submission" date="2020-11" db="EMBL/GenBank/DDBJ databases">
        <authorList>
            <person name="McCartney M.A."/>
            <person name="Auch B."/>
            <person name="Kono T."/>
            <person name="Mallez S."/>
            <person name="Becker A."/>
            <person name="Gohl D.M."/>
            <person name="Silverstein K.A.T."/>
            <person name="Koren S."/>
            <person name="Bechman K.B."/>
            <person name="Herman A."/>
            <person name="Abrahante J.E."/>
            <person name="Garbe J."/>
        </authorList>
    </citation>
    <scope>NUCLEOTIDE SEQUENCE</scope>
    <source>
        <strain evidence="1">Duluth1</strain>
        <tissue evidence="1">Whole animal</tissue>
    </source>
</reference>
<gene>
    <name evidence="1" type="ORF">DPMN_051009</name>
</gene>
<reference evidence="1" key="1">
    <citation type="journal article" date="2019" name="bioRxiv">
        <title>The Genome of the Zebra Mussel, Dreissena polymorpha: A Resource for Invasive Species Research.</title>
        <authorList>
            <person name="McCartney M.A."/>
            <person name="Auch B."/>
            <person name="Kono T."/>
            <person name="Mallez S."/>
            <person name="Zhang Y."/>
            <person name="Obille A."/>
            <person name="Becker A."/>
            <person name="Abrahante J.E."/>
            <person name="Garbe J."/>
            <person name="Badalamenti J.P."/>
            <person name="Herman A."/>
            <person name="Mangelson H."/>
            <person name="Liachko I."/>
            <person name="Sullivan S."/>
            <person name="Sone E.D."/>
            <person name="Koren S."/>
            <person name="Silverstein K.A.T."/>
            <person name="Beckman K.B."/>
            <person name="Gohl D.M."/>
        </authorList>
    </citation>
    <scope>NUCLEOTIDE SEQUENCE</scope>
    <source>
        <strain evidence="1">Duluth1</strain>
        <tissue evidence="1">Whole animal</tissue>
    </source>
</reference>
<protein>
    <submittedName>
        <fullName evidence="1">Uncharacterized protein</fullName>
    </submittedName>
</protein>
<evidence type="ECO:0000313" key="1">
    <source>
        <dbReference type="EMBL" id="KAH3725174.1"/>
    </source>
</evidence>
<accession>A0A9D4CIB3</accession>
<dbReference type="EMBL" id="JAIWYP010000012">
    <property type="protein sequence ID" value="KAH3725174.1"/>
    <property type="molecule type" value="Genomic_DNA"/>
</dbReference>
<proteinExistence type="predicted"/>
<name>A0A9D4CIB3_DREPO</name>
<comment type="caution">
    <text evidence="1">The sequence shown here is derived from an EMBL/GenBank/DDBJ whole genome shotgun (WGS) entry which is preliminary data.</text>
</comment>
<dbReference type="AlphaFoldDB" id="A0A9D4CIB3"/>
<dbReference type="Proteomes" id="UP000828390">
    <property type="component" value="Unassembled WGS sequence"/>
</dbReference>
<evidence type="ECO:0000313" key="2">
    <source>
        <dbReference type="Proteomes" id="UP000828390"/>
    </source>
</evidence>
<sequence length="57" mass="6300">MHPNGVMSNLARCPPNCSSEGLDGDPPQACFEEQSCIESRAWWRAKQSQLSSFDGSR</sequence>
<organism evidence="1 2">
    <name type="scientific">Dreissena polymorpha</name>
    <name type="common">Zebra mussel</name>
    <name type="synonym">Mytilus polymorpha</name>
    <dbReference type="NCBI Taxonomy" id="45954"/>
    <lineage>
        <taxon>Eukaryota</taxon>
        <taxon>Metazoa</taxon>
        <taxon>Spiralia</taxon>
        <taxon>Lophotrochozoa</taxon>
        <taxon>Mollusca</taxon>
        <taxon>Bivalvia</taxon>
        <taxon>Autobranchia</taxon>
        <taxon>Heteroconchia</taxon>
        <taxon>Euheterodonta</taxon>
        <taxon>Imparidentia</taxon>
        <taxon>Neoheterodontei</taxon>
        <taxon>Myida</taxon>
        <taxon>Dreissenoidea</taxon>
        <taxon>Dreissenidae</taxon>
        <taxon>Dreissena</taxon>
    </lineage>
</organism>
<keyword evidence="2" id="KW-1185">Reference proteome</keyword>